<accession>A0A4D6MSZ5</accession>
<organism evidence="1 2">
    <name type="scientific">Vigna unguiculata</name>
    <name type="common">Cowpea</name>
    <dbReference type="NCBI Taxonomy" id="3917"/>
    <lineage>
        <taxon>Eukaryota</taxon>
        <taxon>Viridiplantae</taxon>
        <taxon>Streptophyta</taxon>
        <taxon>Embryophyta</taxon>
        <taxon>Tracheophyta</taxon>
        <taxon>Spermatophyta</taxon>
        <taxon>Magnoliopsida</taxon>
        <taxon>eudicotyledons</taxon>
        <taxon>Gunneridae</taxon>
        <taxon>Pentapetalae</taxon>
        <taxon>rosids</taxon>
        <taxon>fabids</taxon>
        <taxon>Fabales</taxon>
        <taxon>Fabaceae</taxon>
        <taxon>Papilionoideae</taxon>
        <taxon>50 kb inversion clade</taxon>
        <taxon>NPAAA clade</taxon>
        <taxon>indigoferoid/millettioid clade</taxon>
        <taxon>Phaseoleae</taxon>
        <taxon>Vigna</taxon>
    </lineage>
</organism>
<gene>
    <name evidence="1" type="ORF">DEO72_LG8g2231</name>
</gene>
<reference evidence="1 2" key="1">
    <citation type="submission" date="2019-04" db="EMBL/GenBank/DDBJ databases">
        <title>An improved genome assembly and genetic linkage map for asparagus bean, Vigna unguiculata ssp. sesquipedialis.</title>
        <authorList>
            <person name="Xia Q."/>
            <person name="Zhang R."/>
            <person name="Dong Y."/>
        </authorList>
    </citation>
    <scope>NUCLEOTIDE SEQUENCE [LARGE SCALE GENOMIC DNA]</scope>
    <source>
        <tissue evidence="1">Leaf</tissue>
    </source>
</reference>
<proteinExistence type="predicted"/>
<dbReference type="EMBL" id="CP039352">
    <property type="protein sequence ID" value="QCE04198.1"/>
    <property type="molecule type" value="Genomic_DNA"/>
</dbReference>
<evidence type="ECO:0000313" key="1">
    <source>
        <dbReference type="EMBL" id="QCE04198.1"/>
    </source>
</evidence>
<keyword evidence="2" id="KW-1185">Reference proteome</keyword>
<name>A0A4D6MSZ5_VIGUN</name>
<dbReference type="Proteomes" id="UP000501690">
    <property type="component" value="Linkage Group LG8"/>
</dbReference>
<sequence length="57" mass="6582">MVKLRGFDITSYNRSSHSACMNKAEMGPENKTCIDLASTMGRCFTHHWPAWMYVQIK</sequence>
<protein>
    <submittedName>
        <fullName evidence="1">Uncharacterized protein</fullName>
    </submittedName>
</protein>
<dbReference type="AlphaFoldDB" id="A0A4D6MSZ5"/>
<evidence type="ECO:0000313" key="2">
    <source>
        <dbReference type="Proteomes" id="UP000501690"/>
    </source>
</evidence>